<sequence length="256" mass="29802">MNHDRCLICRVERQEPLTFRTFLSSEHQLGFCASCREKLERIDWRHSCRQCGRDLQDLAPVFVHDHRCHDCLQWANSERNGLYGRNYAVYNYNPFMKEVMTAFKFRGDAVIASGFEKEVKQVMKWINRPNLHPRFWKKSPTCTYDFLVPVPLSVERLNERGFNQAEVLAEQLGQPIVSALVRKKNEQKQSKKDRNERIRSRNTPFSIKNDMLHQISGKKILLVDDIYTTGATIRLAAEALSPAHPARIDSFTLIHG</sequence>
<dbReference type="PROSITE" id="PS00028">
    <property type="entry name" value="ZINC_FINGER_C2H2_1"/>
    <property type="match status" value="1"/>
</dbReference>
<evidence type="ECO:0000256" key="1">
    <source>
        <dbReference type="ARBA" id="ARBA00008007"/>
    </source>
</evidence>
<dbReference type="RefSeq" id="WP_253076736.1">
    <property type="nucleotide sequence ID" value="NZ_JAMXWN010000011.1"/>
</dbReference>
<keyword evidence="5" id="KW-1185">Reference proteome</keyword>
<evidence type="ECO:0000256" key="2">
    <source>
        <dbReference type="SAM" id="MobiDB-lite"/>
    </source>
</evidence>
<dbReference type="Gene3D" id="3.40.50.2020">
    <property type="match status" value="1"/>
</dbReference>
<evidence type="ECO:0000259" key="3">
    <source>
        <dbReference type="PROSITE" id="PS00028"/>
    </source>
</evidence>
<feature type="region of interest" description="Disordered" evidence="2">
    <location>
        <begin position="183"/>
        <end position="203"/>
    </location>
</feature>
<feature type="compositionally biased region" description="Basic and acidic residues" evidence="2">
    <location>
        <begin position="183"/>
        <end position="199"/>
    </location>
</feature>
<name>A0ABW1WJK0_9BACL</name>
<dbReference type="Pfam" id="PF00156">
    <property type="entry name" value="Pribosyltran"/>
    <property type="match status" value="1"/>
</dbReference>
<dbReference type="InterPro" id="IPR013087">
    <property type="entry name" value="Znf_C2H2_type"/>
</dbReference>
<organism evidence="4 5">
    <name type="scientific">Sporolactobacillus kofuensis</name>
    <dbReference type="NCBI Taxonomy" id="269672"/>
    <lineage>
        <taxon>Bacteria</taxon>
        <taxon>Bacillati</taxon>
        <taxon>Bacillota</taxon>
        <taxon>Bacilli</taxon>
        <taxon>Bacillales</taxon>
        <taxon>Sporolactobacillaceae</taxon>
        <taxon>Sporolactobacillus</taxon>
    </lineage>
</organism>
<comment type="similarity">
    <text evidence="1">Belongs to the ComF/GntX family.</text>
</comment>
<evidence type="ECO:0000313" key="5">
    <source>
        <dbReference type="Proteomes" id="UP001596267"/>
    </source>
</evidence>
<comment type="caution">
    <text evidence="4">The sequence shown here is derived from an EMBL/GenBank/DDBJ whole genome shotgun (WGS) entry which is preliminary data.</text>
</comment>
<dbReference type="InterPro" id="IPR029057">
    <property type="entry name" value="PRTase-like"/>
</dbReference>
<dbReference type="CDD" id="cd06223">
    <property type="entry name" value="PRTases_typeI"/>
    <property type="match status" value="1"/>
</dbReference>
<dbReference type="PANTHER" id="PTHR47505">
    <property type="entry name" value="DNA UTILIZATION PROTEIN YHGH"/>
    <property type="match status" value="1"/>
</dbReference>
<dbReference type="EMBL" id="JBHSTQ010000011">
    <property type="protein sequence ID" value="MFC6387215.1"/>
    <property type="molecule type" value="Genomic_DNA"/>
</dbReference>
<dbReference type="Proteomes" id="UP001596267">
    <property type="component" value="Unassembled WGS sequence"/>
</dbReference>
<dbReference type="CDD" id="cd00065">
    <property type="entry name" value="FYVE_like_SF"/>
    <property type="match status" value="1"/>
</dbReference>
<dbReference type="InterPro" id="IPR051910">
    <property type="entry name" value="ComF/GntX_DNA_util-trans"/>
</dbReference>
<proteinExistence type="inferred from homology"/>
<evidence type="ECO:0000313" key="4">
    <source>
        <dbReference type="EMBL" id="MFC6387215.1"/>
    </source>
</evidence>
<accession>A0ABW1WJK0</accession>
<feature type="domain" description="C2H2-type" evidence="3">
    <location>
        <begin position="48"/>
        <end position="69"/>
    </location>
</feature>
<dbReference type="PANTHER" id="PTHR47505:SF1">
    <property type="entry name" value="DNA UTILIZATION PROTEIN YHGH"/>
    <property type="match status" value="1"/>
</dbReference>
<dbReference type="InterPro" id="IPR000836">
    <property type="entry name" value="PRTase_dom"/>
</dbReference>
<gene>
    <name evidence="4" type="ORF">ACFP7A_11420</name>
</gene>
<reference evidence="5" key="1">
    <citation type="journal article" date="2019" name="Int. J. Syst. Evol. Microbiol.">
        <title>The Global Catalogue of Microorganisms (GCM) 10K type strain sequencing project: providing services to taxonomists for standard genome sequencing and annotation.</title>
        <authorList>
            <consortium name="The Broad Institute Genomics Platform"/>
            <consortium name="The Broad Institute Genome Sequencing Center for Infectious Disease"/>
            <person name="Wu L."/>
            <person name="Ma J."/>
        </authorList>
    </citation>
    <scope>NUCLEOTIDE SEQUENCE [LARGE SCALE GENOMIC DNA]</scope>
    <source>
        <strain evidence="5">CCUG 42001</strain>
    </source>
</reference>
<protein>
    <submittedName>
        <fullName evidence="4">ComF family protein</fullName>
    </submittedName>
</protein>
<dbReference type="SUPFAM" id="SSF53271">
    <property type="entry name" value="PRTase-like"/>
    <property type="match status" value="1"/>
</dbReference>